<reference evidence="1" key="1">
    <citation type="submission" date="2019-08" db="EMBL/GenBank/DDBJ databases">
        <authorList>
            <person name="Kucharzyk K."/>
            <person name="Murdoch R.W."/>
            <person name="Higgins S."/>
            <person name="Loffler F."/>
        </authorList>
    </citation>
    <scope>NUCLEOTIDE SEQUENCE</scope>
</reference>
<gene>
    <name evidence="1" type="ORF">SDC9_137258</name>
</gene>
<proteinExistence type="predicted"/>
<evidence type="ECO:0008006" key="2">
    <source>
        <dbReference type="Google" id="ProtNLM"/>
    </source>
</evidence>
<comment type="caution">
    <text evidence="1">The sequence shown here is derived from an EMBL/GenBank/DDBJ whole genome shotgun (WGS) entry which is preliminary data.</text>
</comment>
<dbReference type="EMBL" id="VSSQ01037449">
    <property type="protein sequence ID" value="MPM90141.1"/>
    <property type="molecule type" value="Genomic_DNA"/>
</dbReference>
<dbReference type="AlphaFoldDB" id="A0A645DLM3"/>
<sequence>MSYVNPELRPRFESLSVDLKNAILERNVTLNTLDDLINVLQQLVDENETAP</sequence>
<accession>A0A645DLM3</accession>
<evidence type="ECO:0000313" key="1">
    <source>
        <dbReference type="EMBL" id="MPM90141.1"/>
    </source>
</evidence>
<organism evidence="1">
    <name type="scientific">bioreactor metagenome</name>
    <dbReference type="NCBI Taxonomy" id="1076179"/>
    <lineage>
        <taxon>unclassified sequences</taxon>
        <taxon>metagenomes</taxon>
        <taxon>ecological metagenomes</taxon>
    </lineage>
</organism>
<name>A0A645DLM3_9ZZZZ</name>
<protein>
    <recommendedName>
        <fullName evidence="2">Molecular chaperone GroEL</fullName>
    </recommendedName>
</protein>